<comment type="caution">
    <text evidence="1">The sequence shown here is derived from an EMBL/GenBank/DDBJ whole genome shotgun (WGS) entry which is preliminary data.</text>
</comment>
<sequence length="150" mass="17481">MSSSSSHFNSINEGPLCKCGIPAPIRTSKTEANWGRRFIGCLNYKLPNTCGLFYWIDPERDMEKEMLEDDNKNMQMKISVLTKEVEEITRENKVLRKKNEKLTKKLQEAEAQVFDYKMKCLIVLVVSIVVWWFTKNVVAVPTMRNLKYLP</sequence>
<proteinExistence type="predicted"/>
<keyword evidence="2" id="KW-1185">Reference proteome</keyword>
<evidence type="ECO:0000313" key="1">
    <source>
        <dbReference type="EMBL" id="KAI8542569.1"/>
    </source>
</evidence>
<organism evidence="1 2">
    <name type="scientific">Rhododendron molle</name>
    <name type="common">Chinese azalea</name>
    <name type="synonym">Azalea mollis</name>
    <dbReference type="NCBI Taxonomy" id="49168"/>
    <lineage>
        <taxon>Eukaryota</taxon>
        <taxon>Viridiplantae</taxon>
        <taxon>Streptophyta</taxon>
        <taxon>Embryophyta</taxon>
        <taxon>Tracheophyta</taxon>
        <taxon>Spermatophyta</taxon>
        <taxon>Magnoliopsida</taxon>
        <taxon>eudicotyledons</taxon>
        <taxon>Gunneridae</taxon>
        <taxon>Pentapetalae</taxon>
        <taxon>asterids</taxon>
        <taxon>Ericales</taxon>
        <taxon>Ericaceae</taxon>
        <taxon>Ericoideae</taxon>
        <taxon>Rhodoreae</taxon>
        <taxon>Rhododendron</taxon>
    </lineage>
</organism>
<reference evidence="1" key="1">
    <citation type="submission" date="2022-02" db="EMBL/GenBank/DDBJ databases">
        <title>Plant Genome Project.</title>
        <authorList>
            <person name="Zhang R.-G."/>
        </authorList>
    </citation>
    <scope>NUCLEOTIDE SEQUENCE</scope>
    <source>
        <strain evidence="1">AT1</strain>
    </source>
</reference>
<dbReference type="EMBL" id="CM046395">
    <property type="protein sequence ID" value="KAI8542569.1"/>
    <property type="molecule type" value="Genomic_DNA"/>
</dbReference>
<accession>A0ACC0MPM1</accession>
<protein>
    <submittedName>
        <fullName evidence="1">Uncharacterized protein</fullName>
    </submittedName>
</protein>
<evidence type="ECO:0000313" key="2">
    <source>
        <dbReference type="Proteomes" id="UP001062846"/>
    </source>
</evidence>
<gene>
    <name evidence="1" type="ORF">RHMOL_Rhmol08G0147700</name>
</gene>
<name>A0ACC0MPM1_RHOML</name>
<dbReference type="Proteomes" id="UP001062846">
    <property type="component" value="Chromosome 8"/>
</dbReference>